<feature type="region of interest" description="Disordered" evidence="2">
    <location>
        <begin position="137"/>
        <end position="157"/>
    </location>
</feature>
<dbReference type="PANTHER" id="PTHR35024">
    <property type="entry name" value="HYPOTHETICAL CYTOSOLIC PROTEIN"/>
    <property type="match status" value="1"/>
</dbReference>
<dbReference type="PANTHER" id="PTHR35024:SF4">
    <property type="entry name" value="POLYMER-FORMING CYTOSKELETAL PROTEIN"/>
    <property type="match status" value="1"/>
</dbReference>
<organism evidence="3 4">
    <name type="scientific">Paenibacillus glycinis</name>
    <dbReference type="NCBI Taxonomy" id="2697035"/>
    <lineage>
        <taxon>Bacteria</taxon>
        <taxon>Bacillati</taxon>
        <taxon>Bacillota</taxon>
        <taxon>Bacilli</taxon>
        <taxon>Bacillales</taxon>
        <taxon>Paenibacillaceae</taxon>
        <taxon>Paenibacillus</taxon>
    </lineage>
</organism>
<dbReference type="Proteomes" id="UP000665561">
    <property type="component" value="Unassembled WGS sequence"/>
</dbReference>
<feature type="region of interest" description="Disordered" evidence="2">
    <location>
        <begin position="423"/>
        <end position="511"/>
    </location>
</feature>
<keyword evidence="4" id="KW-1185">Reference proteome</keyword>
<feature type="compositionally biased region" description="Basic and acidic residues" evidence="2">
    <location>
        <begin position="276"/>
        <end position="285"/>
    </location>
</feature>
<gene>
    <name evidence="3" type="ORF">GT019_16955</name>
</gene>
<feature type="compositionally biased region" description="Polar residues" evidence="2">
    <location>
        <begin position="423"/>
        <end position="432"/>
    </location>
</feature>
<evidence type="ECO:0000313" key="3">
    <source>
        <dbReference type="EMBL" id="NBD25563.1"/>
    </source>
</evidence>
<sequence length="511" mass="52999">MFKFWKRDKISTSLSDTFIGEGTIVEGPIRSAGNVRLEGQLRGDLFCEGDAVLGETAFAIGNITARNLFLAGQVTGNVRIGGKLTITATGKFYGDMDAVTLEIEEGGVFQGNSAMDMGEPVVSPVERRTGRDRRVAVAPDWNGEERRSGYDRRDREDRAGMLKKLSYRAMEKHGQPDVAADEAATGPHEADASPAVSADPLRESGRAFMQSMHGGGKPGAARGDGISENERAALGMPGAPGLAAQRPAAGAEAAQPANQTAFGERAAEESTIDDSSADHSIDKPRSAAVDATGSPDLSTARAEVNAAAEIAAATSAAEAETEAPSENADPIEASAIEAGSVLIHAEASFDEASISAREESAGQSAVVDDIAKLAPAGATAREDGESEVVAAIAATGAAESITIAPAHDRTAAIADDVLRTDADSTPMSTTIPPQDDAAAERLDGEADEGSYRSAIEDARPSENAPAAGWTVFEPVSAGPMKRNREDASPEAAARDAASRRDEEAAALLRNW</sequence>
<dbReference type="EMBL" id="JAAAMV010000013">
    <property type="protein sequence ID" value="NBD25563.1"/>
    <property type="molecule type" value="Genomic_DNA"/>
</dbReference>
<dbReference type="InterPro" id="IPR007607">
    <property type="entry name" value="BacA/B"/>
</dbReference>
<feature type="compositionally biased region" description="Basic and acidic residues" evidence="2">
    <location>
        <begin position="143"/>
        <end position="157"/>
    </location>
</feature>
<feature type="compositionally biased region" description="Low complexity" evidence="2">
    <location>
        <begin position="232"/>
        <end position="261"/>
    </location>
</feature>
<feature type="compositionally biased region" description="Basic and acidic residues" evidence="2">
    <location>
        <begin position="482"/>
        <end position="503"/>
    </location>
</feature>
<accession>A0ABW9XSV7</accession>
<evidence type="ECO:0000256" key="2">
    <source>
        <dbReference type="SAM" id="MobiDB-lite"/>
    </source>
</evidence>
<name>A0ABW9XSV7_9BACL</name>
<protein>
    <recommendedName>
        <fullName evidence="5">Polymer-forming cytoskeletal protein</fullName>
    </recommendedName>
</protein>
<feature type="region of interest" description="Disordered" evidence="2">
    <location>
        <begin position="231"/>
        <end position="300"/>
    </location>
</feature>
<comment type="caution">
    <text evidence="3">The sequence shown here is derived from an EMBL/GenBank/DDBJ whole genome shotgun (WGS) entry which is preliminary data.</text>
</comment>
<feature type="region of interest" description="Disordered" evidence="2">
    <location>
        <begin position="171"/>
        <end position="198"/>
    </location>
</feature>
<proteinExistence type="inferred from homology"/>
<dbReference type="RefSeq" id="WP_161744378.1">
    <property type="nucleotide sequence ID" value="NZ_JAAAMV010000013.1"/>
</dbReference>
<evidence type="ECO:0000256" key="1">
    <source>
        <dbReference type="ARBA" id="ARBA00044755"/>
    </source>
</evidence>
<reference evidence="3 4" key="1">
    <citation type="submission" date="2020-01" db="EMBL/GenBank/DDBJ databases">
        <title>Paenibacillus soybeanensis sp. nov. isolated from the nodules of soybean (Glycine max(L.) Merr).</title>
        <authorList>
            <person name="Wang H."/>
        </authorList>
    </citation>
    <scope>NUCLEOTIDE SEQUENCE [LARGE SCALE GENOMIC DNA]</scope>
    <source>
        <strain evidence="3 4">T1</strain>
    </source>
</reference>
<dbReference type="Pfam" id="PF04519">
    <property type="entry name" value="Bactofilin"/>
    <property type="match status" value="1"/>
</dbReference>
<evidence type="ECO:0008006" key="5">
    <source>
        <dbReference type="Google" id="ProtNLM"/>
    </source>
</evidence>
<comment type="similarity">
    <text evidence="1">Belongs to the bactofilin family.</text>
</comment>
<evidence type="ECO:0000313" key="4">
    <source>
        <dbReference type="Proteomes" id="UP000665561"/>
    </source>
</evidence>